<keyword evidence="3" id="KW-1185">Reference proteome</keyword>
<sequence length="152" mass="17780">MTFRAKSVDWKNAKDKLTQLREKVFVCEWRIPREVEFDQQDPQSFHVLVMDEKHNAIATGRITPKGEVGRIAVVSRCRQTQVYQTLFDALMKIARKHQFSAVTVQCELDGIIDYQQQGFRPVGSVFMDAGIARQRMTIPVKKYRINHLRYIH</sequence>
<dbReference type="AlphaFoldDB" id="A0A8J6IPJ0"/>
<dbReference type="RefSeq" id="WP_186504774.1">
    <property type="nucleotide sequence ID" value="NZ_JACNEP010000001.1"/>
</dbReference>
<dbReference type="EMBL" id="JACNEP010000001">
    <property type="protein sequence ID" value="MBC3764294.1"/>
    <property type="molecule type" value="Genomic_DNA"/>
</dbReference>
<dbReference type="InterPro" id="IPR000182">
    <property type="entry name" value="GNAT_dom"/>
</dbReference>
<comment type="caution">
    <text evidence="2">The sequence shown here is derived from an EMBL/GenBank/DDBJ whole genome shotgun (WGS) entry which is preliminary data.</text>
</comment>
<gene>
    <name evidence="2" type="ORF">H8B19_00250</name>
</gene>
<evidence type="ECO:0000313" key="3">
    <source>
        <dbReference type="Proteomes" id="UP000601768"/>
    </source>
</evidence>
<dbReference type="Pfam" id="PF13673">
    <property type="entry name" value="Acetyltransf_10"/>
    <property type="match status" value="1"/>
</dbReference>
<organism evidence="2 3">
    <name type="scientific">Neptunicella marina</name>
    <dbReference type="NCBI Taxonomy" id="2125989"/>
    <lineage>
        <taxon>Bacteria</taxon>
        <taxon>Pseudomonadati</taxon>
        <taxon>Pseudomonadota</taxon>
        <taxon>Gammaproteobacteria</taxon>
        <taxon>Alteromonadales</taxon>
        <taxon>Alteromonadaceae</taxon>
        <taxon>Neptunicella</taxon>
    </lineage>
</organism>
<protein>
    <submittedName>
        <fullName evidence="2">GNAT family N-acetyltransferase</fullName>
    </submittedName>
</protein>
<dbReference type="InterPro" id="IPR016181">
    <property type="entry name" value="Acyl_CoA_acyltransferase"/>
</dbReference>
<dbReference type="GO" id="GO:0016747">
    <property type="term" value="F:acyltransferase activity, transferring groups other than amino-acyl groups"/>
    <property type="evidence" value="ECO:0007669"/>
    <property type="project" value="InterPro"/>
</dbReference>
<dbReference type="Proteomes" id="UP000601768">
    <property type="component" value="Unassembled WGS sequence"/>
</dbReference>
<name>A0A8J6IPJ0_9ALTE</name>
<feature type="domain" description="N-acetyltransferase" evidence="1">
    <location>
        <begin position="1"/>
        <end position="141"/>
    </location>
</feature>
<reference evidence="2" key="1">
    <citation type="journal article" date="2018" name="Int. J. Syst. Evol. Microbiol.">
        <title>Neptunicella marina gen. nov., sp. nov., isolated from surface seawater.</title>
        <authorList>
            <person name="Liu X."/>
            <person name="Lai Q."/>
            <person name="Du Y."/>
            <person name="Zhang X."/>
            <person name="Liu Z."/>
            <person name="Sun F."/>
            <person name="Shao Z."/>
        </authorList>
    </citation>
    <scope>NUCLEOTIDE SEQUENCE</scope>
    <source>
        <strain evidence="2">S27-2</strain>
    </source>
</reference>
<accession>A0A8J6IPJ0</accession>
<reference evidence="2" key="2">
    <citation type="submission" date="2020-08" db="EMBL/GenBank/DDBJ databases">
        <authorList>
            <person name="Lai Q."/>
        </authorList>
    </citation>
    <scope>NUCLEOTIDE SEQUENCE</scope>
    <source>
        <strain evidence="2">S27-2</strain>
    </source>
</reference>
<dbReference type="Gene3D" id="3.40.630.30">
    <property type="match status" value="1"/>
</dbReference>
<proteinExistence type="predicted"/>
<evidence type="ECO:0000313" key="2">
    <source>
        <dbReference type="EMBL" id="MBC3764294.1"/>
    </source>
</evidence>
<evidence type="ECO:0000259" key="1">
    <source>
        <dbReference type="PROSITE" id="PS51186"/>
    </source>
</evidence>
<dbReference type="SUPFAM" id="SSF55729">
    <property type="entry name" value="Acyl-CoA N-acyltransferases (Nat)"/>
    <property type="match status" value="1"/>
</dbReference>
<dbReference type="PROSITE" id="PS51186">
    <property type="entry name" value="GNAT"/>
    <property type="match status" value="1"/>
</dbReference>